<name>A0AAE1RI52_9SOLA</name>
<accession>A0AAE1RI52</accession>
<dbReference type="EMBL" id="JAVYJV010000016">
    <property type="protein sequence ID" value="KAK4351077.1"/>
    <property type="molecule type" value="Genomic_DNA"/>
</dbReference>
<reference evidence="1" key="1">
    <citation type="submission" date="2023-12" db="EMBL/GenBank/DDBJ databases">
        <title>Genome assembly of Anisodus tanguticus.</title>
        <authorList>
            <person name="Wang Y.-J."/>
        </authorList>
    </citation>
    <scope>NUCLEOTIDE SEQUENCE</scope>
    <source>
        <strain evidence="1">KB-2021</strain>
        <tissue evidence="1">Leaf</tissue>
    </source>
</reference>
<gene>
    <name evidence="1" type="ORF">RND71_030390</name>
</gene>
<dbReference type="AlphaFoldDB" id="A0AAE1RI52"/>
<comment type="caution">
    <text evidence="1">The sequence shown here is derived from an EMBL/GenBank/DDBJ whole genome shotgun (WGS) entry which is preliminary data.</text>
</comment>
<keyword evidence="2" id="KW-1185">Reference proteome</keyword>
<dbReference type="Proteomes" id="UP001291623">
    <property type="component" value="Unassembled WGS sequence"/>
</dbReference>
<organism evidence="1 2">
    <name type="scientific">Anisodus tanguticus</name>
    <dbReference type="NCBI Taxonomy" id="243964"/>
    <lineage>
        <taxon>Eukaryota</taxon>
        <taxon>Viridiplantae</taxon>
        <taxon>Streptophyta</taxon>
        <taxon>Embryophyta</taxon>
        <taxon>Tracheophyta</taxon>
        <taxon>Spermatophyta</taxon>
        <taxon>Magnoliopsida</taxon>
        <taxon>eudicotyledons</taxon>
        <taxon>Gunneridae</taxon>
        <taxon>Pentapetalae</taxon>
        <taxon>asterids</taxon>
        <taxon>lamiids</taxon>
        <taxon>Solanales</taxon>
        <taxon>Solanaceae</taxon>
        <taxon>Solanoideae</taxon>
        <taxon>Hyoscyameae</taxon>
        <taxon>Anisodus</taxon>
    </lineage>
</organism>
<evidence type="ECO:0000313" key="2">
    <source>
        <dbReference type="Proteomes" id="UP001291623"/>
    </source>
</evidence>
<proteinExistence type="predicted"/>
<evidence type="ECO:0000313" key="1">
    <source>
        <dbReference type="EMBL" id="KAK4351077.1"/>
    </source>
</evidence>
<protein>
    <submittedName>
        <fullName evidence="1">Uncharacterized protein</fullName>
    </submittedName>
</protein>
<sequence>MMNTSSLKEFSHFYHYFFKMSSKFQAFNFKICQKKADTFESMWEDIFKQDNDLENDDLERNSIISQKELMETSASSSSPFQRTTGEQYTIDTNTGNVPRRRVFRTTGEPIEKKDTSKIIFCDHCTTMTETVKRFNHTKDLLSLQNTHILEKIKALEQQIRDN</sequence>